<evidence type="ECO:0000256" key="1">
    <source>
        <dbReference type="SAM" id="MobiDB-lite"/>
    </source>
</evidence>
<reference evidence="2 3" key="1">
    <citation type="submission" date="2023-03" db="EMBL/GenBank/DDBJ databases">
        <title>Genome sequence of Lichtheimia ornata CBS 291.66.</title>
        <authorList>
            <person name="Mohabir J.T."/>
            <person name="Shea T.P."/>
            <person name="Kurbessoian T."/>
            <person name="Berby B."/>
            <person name="Fontaine J."/>
            <person name="Livny J."/>
            <person name="Gnirke A."/>
            <person name="Stajich J.E."/>
            <person name="Cuomo C.A."/>
        </authorList>
    </citation>
    <scope>NUCLEOTIDE SEQUENCE [LARGE SCALE GENOMIC DNA]</scope>
    <source>
        <strain evidence="2">CBS 291.66</strain>
    </source>
</reference>
<feature type="region of interest" description="Disordered" evidence="1">
    <location>
        <begin position="36"/>
        <end position="175"/>
    </location>
</feature>
<protein>
    <submittedName>
        <fullName evidence="2">Uncharacterized protein</fullName>
    </submittedName>
</protein>
<name>A0AAD7Y3D1_9FUNG</name>
<keyword evidence="3" id="KW-1185">Reference proteome</keyword>
<dbReference type="Proteomes" id="UP001234581">
    <property type="component" value="Unassembled WGS sequence"/>
</dbReference>
<sequence length="401" mass="43373">MHPPRSRPRREVSLHKFVLAKSMLNTIQEHEERLCFQQHQQDVSHSNTAQQEPSSPFSIPAPAPILTNDDSSNSSSNNALSSITTTTSTTTTTTTNAAATATSSTSSNVNDWLYLQDPDSEPQQQPLTCDPWPWSSYDDTPTLLSHDTPPPSPLAEEEDEEREHHHQYTTTNTTPQSFIDAAAFEQPSINTTRESSFANNTNNVLQPTLLQPVDGGLNDVLKSTSSKRSFDQVDGDDGALQPAASKRRLDQESAAENDNEAATTTPNQVDADAAKPATTSKRSFDQVDDDDSSQPITSKRRLNQVDGDEDNDVLQPTTPSKKRLNQTNPAVAAAEDNNDTTSLQQPTTTSIRCLSQVNATEDDNDTTPPTTTTTTTSSSTTAGRSSTPPATPPLSPLLLSA</sequence>
<organism evidence="2 3">
    <name type="scientific">Lichtheimia ornata</name>
    <dbReference type="NCBI Taxonomy" id="688661"/>
    <lineage>
        <taxon>Eukaryota</taxon>
        <taxon>Fungi</taxon>
        <taxon>Fungi incertae sedis</taxon>
        <taxon>Mucoromycota</taxon>
        <taxon>Mucoromycotina</taxon>
        <taxon>Mucoromycetes</taxon>
        <taxon>Mucorales</taxon>
        <taxon>Lichtheimiaceae</taxon>
        <taxon>Lichtheimia</taxon>
    </lineage>
</organism>
<gene>
    <name evidence="2" type="ORF">O0I10_001214</name>
</gene>
<dbReference type="GeneID" id="83208632"/>
<feature type="compositionally biased region" description="Polar residues" evidence="1">
    <location>
        <begin position="339"/>
        <end position="359"/>
    </location>
</feature>
<proteinExistence type="predicted"/>
<dbReference type="RefSeq" id="XP_058347949.1">
    <property type="nucleotide sequence ID" value="XM_058481311.1"/>
</dbReference>
<dbReference type="EMBL" id="JARTCD010000003">
    <property type="protein sequence ID" value="KAJ8663037.1"/>
    <property type="molecule type" value="Genomic_DNA"/>
</dbReference>
<feature type="region of interest" description="Disordered" evidence="1">
    <location>
        <begin position="227"/>
        <end position="401"/>
    </location>
</feature>
<feature type="compositionally biased region" description="Low complexity" evidence="1">
    <location>
        <begin position="366"/>
        <end position="388"/>
    </location>
</feature>
<feature type="compositionally biased region" description="Polar residues" evidence="1">
    <location>
        <begin position="37"/>
        <end position="52"/>
    </location>
</feature>
<evidence type="ECO:0000313" key="3">
    <source>
        <dbReference type="Proteomes" id="UP001234581"/>
    </source>
</evidence>
<comment type="caution">
    <text evidence="2">The sequence shown here is derived from an EMBL/GenBank/DDBJ whole genome shotgun (WGS) entry which is preliminary data.</text>
</comment>
<dbReference type="AlphaFoldDB" id="A0AAD7Y3D1"/>
<accession>A0AAD7Y3D1</accession>
<evidence type="ECO:0000313" key="2">
    <source>
        <dbReference type="EMBL" id="KAJ8663037.1"/>
    </source>
</evidence>
<feature type="compositionally biased region" description="Low complexity" evidence="1">
    <location>
        <begin position="71"/>
        <end position="108"/>
    </location>
</feature>
<feature type="compositionally biased region" description="Polar residues" evidence="1">
    <location>
        <begin position="314"/>
        <end position="329"/>
    </location>
</feature>